<dbReference type="Proteomes" id="UP001168990">
    <property type="component" value="Unassembled WGS sequence"/>
</dbReference>
<reference evidence="1" key="2">
    <citation type="submission" date="2023-03" db="EMBL/GenBank/DDBJ databases">
        <authorList>
            <person name="Inwood S.N."/>
            <person name="Skelly J.G."/>
            <person name="Guhlin J."/>
            <person name="Harrop T.W.R."/>
            <person name="Goldson S.G."/>
            <person name="Dearden P.K."/>
        </authorList>
    </citation>
    <scope>NUCLEOTIDE SEQUENCE</scope>
    <source>
        <strain evidence="1">Irish</strain>
        <tissue evidence="1">Whole body</tissue>
    </source>
</reference>
<organism evidence="1 2">
    <name type="scientific">Microctonus aethiopoides</name>
    <dbReference type="NCBI Taxonomy" id="144406"/>
    <lineage>
        <taxon>Eukaryota</taxon>
        <taxon>Metazoa</taxon>
        <taxon>Ecdysozoa</taxon>
        <taxon>Arthropoda</taxon>
        <taxon>Hexapoda</taxon>
        <taxon>Insecta</taxon>
        <taxon>Pterygota</taxon>
        <taxon>Neoptera</taxon>
        <taxon>Endopterygota</taxon>
        <taxon>Hymenoptera</taxon>
        <taxon>Apocrita</taxon>
        <taxon>Ichneumonoidea</taxon>
        <taxon>Braconidae</taxon>
        <taxon>Euphorinae</taxon>
        <taxon>Microctonus</taxon>
    </lineage>
</organism>
<sequence>SRLMENIDVWVDGGHLTIITESTKSNANEMVRKLLIFLIGEEALANLSALGHGGRLGINPKIYTAVKVGRRFGIKKKEKKESIKSGKCSEQTLEIQQKTATKPDEFADQPVRMENSNHQSHYPNSNLHPYASSAAMHTGPQYGFNQHESIIDDYYDFPLPDMERNTETCTPSY</sequence>
<keyword evidence="2" id="KW-1185">Reference proteome</keyword>
<reference evidence="1" key="1">
    <citation type="journal article" date="2023" name="bioRxiv">
        <title>Scaffold-level genome assemblies of two parasitoid biocontrol wasps reveal the parthenogenesis mechanism and an associated novel virus.</title>
        <authorList>
            <person name="Inwood S."/>
            <person name="Skelly J."/>
            <person name="Guhlin J."/>
            <person name="Harrop T."/>
            <person name="Goldson S."/>
            <person name="Dearden P."/>
        </authorList>
    </citation>
    <scope>NUCLEOTIDE SEQUENCE</scope>
    <source>
        <strain evidence="1">Irish</strain>
        <tissue evidence="1">Whole body</tissue>
    </source>
</reference>
<feature type="non-terminal residue" evidence="1">
    <location>
        <position position="1"/>
    </location>
</feature>
<protein>
    <submittedName>
        <fullName evidence="1">Uncharacterized protein</fullName>
    </submittedName>
</protein>
<dbReference type="EMBL" id="JAQQBS010000757">
    <property type="protein sequence ID" value="KAK0169295.1"/>
    <property type="molecule type" value="Genomic_DNA"/>
</dbReference>
<evidence type="ECO:0000313" key="2">
    <source>
        <dbReference type="Proteomes" id="UP001168990"/>
    </source>
</evidence>
<evidence type="ECO:0000313" key="1">
    <source>
        <dbReference type="EMBL" id="KAK0169295.1"/>
    </source>
</evidence>
<name>A0AA39FGY3_9HYME</name>
<accession>A0AA39FGY3</accession>
<comment type="caution">
    <text evidence="1">The sequence shown here is derived from an EMBL/GenBank/DDBJ whole genome shotgun (WGS) entry which is preliminary data.</text>
</comment>
<proteinExistence type="predicted"/>
<dbReference type="AlphaFoldDB" id="A0AA39FGY3"/>
<feature type="non-terminal residue" evidence="1">
    <location>
        <position position="173"/>
    </location>
</feature>
<gene>
    <name evidence="1" type="ORF">PV328_012241</name>
</gene>